<proteinExistence type="predicted"/>
<organism evidence="1 2">
    <name type="scientific">Catharanthus roseus</name>
    <name type="common">Madagascar periwinkle</name>
    <name type="synonym">Vinca rosea</name>
    <dbReference type="NCBI Taxonomy" id="4058"/>
    <lineage>
        <taxon>Eukaryota</taxon>
        <taxon>Viridiplantae</taxon>
        <taxon>Streptophyta</taxon>
        <taxon>Embryophyta</taxon>
        <taxon>Tracheophyta</taxon>
        <taxon>Spermatophyta</taxon>
        <taxon>Magnoliopsida</taxon>
        <taxon>eudicotyledons</taxon>
        <taxon>Gunneridae</taxon>
        <taxon>Pentapetalae</taxon>
        <taxon>asterids</taxon>
        <taxon>lamiids</taxon>
        <taxon>Gentianales</taxon>
        <taxon>Apocynaceae</taxon>
        <taxon>Rauvolfioideae</taxon>
        <taxon>Vinceae</taxon>
        <taxon>Catharanthinae</taxon>
        <taxon>Catharanthus</taxon>
    </lineage>
</organism>
<keyword evidence="2" id="KW-1185">Reference proteome</keyword>
<accession>A0ACC0AT40</accession>
<gene>
    <name evidence="1" type="ORF">M9H77_22475</name>
</gene>
<evidence type="ECO:0000313" key="2">
    <source>
        <dbReference type="Proteomes" id="UP001060085"/>
    </source>
</evidence>
<protein>
    <submittedName>
        <fullName evidence="1">Uncharacterized protein</fullName>
    </submittedName>
</protein>
<dbReference type="Proteomes" id="UP001060085">
    <property type="component" value="Linkage Group LG05"/>
</dbReference>
<name>A0ACC0AT40_CATRO</name>
<sequence length="343" mass="39544">MDGIAKSHYNDTVMQCRFIAEDPGQLSMQPFFQGCTSCKRSHKAVFSSIKSLATYLRRSSSTASVSLACEDVLDMINRKDLEHFRKIFKIKPDFQHPKRRKRCKRRICGLSSKPSRAHLVKIIEYCKRLVTQPPFGDNNVEINCFVSKLVNNNEQTLFAADYLTLKRILSLACEEVLYFIKHKDSTHIPWTFNITAKFSAKDEERMRKKIVLQGSENITFEVDDAVAKQSVKIKHMIEDSLASRGLILLPKVPCYILAKVIEYCKHMAFVSTLVNDDVETLFELLVAADYLDINDLLSFACEDVLDMIKCKDPTHICRLFNITTKFFPEEEERMRTANLWAFN</sequence>
<dbReference type="EMBL" id="CM044705">
    <property type="protein sequence ID" value="KAI5663152.1"/>
    <property type="molecule type" value="Genomic_DNA"/>
</dbReference>
<comment type="caution">
    <text evidence="1">The sequence shown here is derived from an EMBL/GenBank/DDBJ whole genome shotgun (WGS) entry which is preliminary data.</text>
</comment>
<reference evidence="2" key="1">
    <citation type="journal article" date="2023" name="Nat. Plants">
        <title>Single-cell RNA sequencing provides a high-resolution roadmap for understanding the multicellular compartmentation of specialized metabolism.</title>
        <authorList>
            <person name="Sun S."/>
            <person name="Shen X."/>
            <person name="Li Y."/>
            <person name="Li Y."/>
            <person name="Wang S."/>
            <person name="Li R."/>
            <person name="Zhang H."/>
            <person name="Shen G."/>
            <person name="Guo B."/>
            <person name="Wei J."/>
            <person name="Xu J."/>
            <person name="St-Pierre B."/>
            <person name="Chen S."/>
            <person name="Sun C."/>
        </authorList>
    </citation>
    <scope>NUCLEOTIDE SEQUENCE [LARGE SCALE GENOMIC DNA]</scope>
</reference>
<evidence type="ECO:0000313" key="1">
    <source>
        <dbReference type="EMBL" id="KAI5663152.1"/>
    </source>
</evidence>